<dbReference type="HOGENOM" id="CLU_000513_1_3_1"/>
<gene>
    <name evidence="23" type="ORF">M413DRAFT_446452</name>
</gene>
<keyword evidence="11" id="KW-0464">Manganese</keyword>
<evidence type="ECO:0000256" key="8">
    <source>
        <dbReference type="ARBA" id="ARBA00022737"/>
    </source>
</evidence>
<dbReference type="FunFam" id="1.10.1030.10:FF:000001">
    <property type="entry name" value="Carbamoyl-phosphate synthase large chain"/>
    <property type="match status" value="1"/>
</dbReference>
<evidence type="ECO:0000256" key="12">
    <source>
        <dbReference type="ARBA" id="ARBA00044031"/>
    </source>
</evidence>
<dbReference type="InterPro" id="IPR036914">
    <property type="entry name" value="MGS-like_dom_sf"/>
</dbReference>
<dbReference type="FunFam" id="3.30.470.20:FF:000001">
    <property type="entry name" value="Carbamoyl-phosphate synthase large chain"/>
    <property type="match status" value="1"/>
</dbReference>
<dbReference type="GO" id="GO:0004088">
    <property type="term" value="F:carbamoyl-phosphate synthase (glutamine-hydrolyzing) activity"/>
    <property type="evidence" value="ECO:0007669"/>
    <property type="project" value="UniProtKB-EC"/>
</dbReference>
<dbReference type="Gene3D" id="3.30.470.20">
    <property type="entry name" value="ATP-grasp fold, B domain"/>
    <property type="match status" value="2"/>
</dbReference>
<sequence length="1161" mass="127360">MSLLRLRSFGTRSLCVRSFTTTRAPAFALSQTKPLRAVAAPAVGSYAPKEGEHVLNSPSELARKISAKVLPKLPRPNVQRVVVVGSGGLSIGQAGEFDYSGSQALKALSEEGVEAVLINPNIATWQTSHELASEVYFLPITAEYVAYVLEKERPDGILLTFGGQSALNVGIELDRMGVLERLGVKVLGTPIRTLEVSEDRDLFVQALKEIDIPVAQSTAVSSVNAALEAASVIGYPVILRSAFTLGGLGSGFANNPDELRDLSARSLSLSPQVLIERSMKGWKELEYEVVRDGADNTIICCNMENFDPLGTHTGDSIVVAPSQTLPDDEYHMLRSAALKVIRHLGVVGECNIQYALNPKSKEYCVIEVNARLSRSSALASKATGYPLAYTAAKIALGHTLPELPNAVTKTTTACFEPSLDYIVTKIPKWDLAKFSSQVDREVGSSMKSVGEVMAIGRTFEESLQKAIRQVDPRWKGFEVVIEPADLDKALTRPTDMRLFAIAYAMFKKGYTVDHLHDLTKIDKWYLYKIDNIVQTHHAIKAAGSIESVDHELMKRAKCMGFADSQIADIIKTTEDVVRAHRKSLGITPFVKRIDTLAAEYPAHTNYLYTTYNASEHDVDFNEHGTMVLGSGVYRIGSSVEFDWCAVTCARKLRDMGKRTIMINYNPETVSTDFDEADRLYFEELGYERVMDIYELEQAQGVIVSVGGQLPQNIALRLKHNGVNVLGTDPEQIDTAEDRHKFSSVLDKIGVDQPEWTEATSLEAAKAFANKVTYPVLIRPSYVLSGAAMNVVYEKSALEYNLSAAANVSPLHPVVITKFIAGAQEIDIDAVAHNGTLIVHAVSEHVENAGVHSGDATLVLPPYTLDLADMARLKTIAEKVAAAFEISGPFNMQVIREAPKNDGEEAALKVIECNLRASRSFPFVSKVLAHNFINTATCAIVGQDVPEPVDIMQEPRDYTSIKVAQFSWTRLGGADPFLGVEMASTGEVASFGKDIHEAYWASLLSTTGFKVPRAGSGVLIGGDIDKPEMVSISKQLISLGFKLYCSSPVVEEFLNEIPYVTAKRIMFPKTDKRKLREVFDEYEIQCVVNLAKSRGVDFVDEDYVARRNAVDFGLPLLNNAKTAQLFVESLAKKIPQGALRGYNEGHIPSEVRSWREFVGKRA</sequence>
<evidence type="ECO:0000256" key="9">
    <source>
        <dbReference type="ARBA" id="ARBA00022741"/>
    </source>
</evidence>
<evidence type="ECO:0000256" key="18">
    <source>
        <dbReference type="ARBA" id="ARBA00048816"/>
    </source>
</evidence>
<dbReference type="PROSITE" id="PS51855">
    <property type="entry name" value="MGS"/>
    <property type="match status" value="1"/>
</dbReference>
<dbReference type="SUPFAM" id="SSF48108">
    <property type="entry name" value="Carbamoyl phosphate synthetase, large subunit connection domain"/>
    <property type="match status" value="1"/>
</dbReference>
<evidence type="ECO:0000256" key="16">
    <source>
        <dbReference type="ARBA" id="ARBA00044334"/>
    </source>
</evidence>
<dbReference type="EC" id="6.3.5.5" evidence="3"/>
<dbReference type="NCBIfam" id="NF009455">
    <property type="entry name" value="PRK12815.1"/>
    <property type="match status" value="1"/>
</dbReference>
<dbReference type="SUPFAM" id="SSF52335">
    <property type="entry name" value="Methylglyoxal synthase-like"/>
    <property type="match status" value="1"/>
</dbReference>
<evidence type="ECO:0000259" key="22">
    <source>
        <dbReference type="PROSITE" id="PS51855"/>
    </source>
</evidence>
<evidence type="ECO:0000256" key="4">
    <source>
        <dbReference type="ARBA" id="ARBA00022571"/>
    </source>
</evidence>
<dbReference type="InterPro" id="IPR013815">
    <property type="entry name" value="ATP_grasp_subdomain_1"/>
</dbReference>
<dbReference type="EMBL" id="KN831783">
    <property type="protein sequence ID" value="KIM40276.1"/>
    <property type="molecule type" value="Genomic_DNA"/>
</dbReference>
<dbReference type="Proteomes" id="UP000053424">
    <property type="component" value="Unassembled WGS sequence"/>
</dbReference>
<organism evidence="23 24">
    <name type="scientific">Hebeloma cylindrosporum</name>
    <dbReference type="NCBI Taxonomy" id="76867"/>
    <lineage>
        <taxon>Eukaryota</taxon>
        <taxon>Fungi</taxon>
        <taxon>Dikarya</taxon>
        <taxon>Basidiomycota</taxon>
        <taxon>Agaricomycotina</taxon>
        <taxon>Agaricomycetes</taxon>
        <taxon>Agaricomycetidae</taxon>
        <taxon>Agaricales</taxon>
        <taxon>Agaricineae</taxon>
        <taxon>Hymenogastraceae</taxon>
        <taxon>Hebeloma</taxon>
    </lineage>
</organism>
<dbReference type="STRING" id="686832.A0A0C3C9M1"/>
<evidence type="ECO:0000256" key="15">
    <source>
        <dbReference type="ARBA" id="ARBA00044318"/>
    </source>
</evidence>
<dbReference type="FunFam" id="3.30.1490.20:FF:000001">
    <property type="entry name" value="Carbamoyl-phosphate synthase large chain"/>
    <property type="match status" value="1"/>
</dbReference>
<evidence type="ECO:0000256" key="2">
    <source>
        <dbReference type="ARBA" id="ARBA00009799"/>
    </source>
</evidence>
<evidence type="ECO:0000313" key="24">
    <source>
        <dbReference type="Proteomes" id="UP000053424"/>
    </source>
</evidence>
<dbReference type="NCBIfam" id="NF003671">
    <property type="entry name" value="PRK05294.1"/>
    <property type="match status" value="1"/>
</dbReference>
<dbReference type="Pfam" id="PF02786">
    <property type="entry name" value="CPSase_L_D2"/>
    <property type="match status" value="2"/>
</dbReference>
<dbReference type="PANTHER" id="PTHR11405:SF53">
    <property type="entry name" value="CARBAMOYL-PHOSPHATE SYNTHASE [AMMONIA], MITOCHONDRIAL"/>
    <property type="match status" value="1"/>
</dbReference>
<keyword evidence="6" id="KW-0028">Amino-acid biosynthesis</keyword>
<dbReference type="FunFam" id="3.40.50.1380:FF:000015">
    <property type="entry name" value="Carbamoyl-phosphate synthase arginine-specific large chain"/>
    <property type="match status" value="1"/>
</dbReference>
<dbReference type="OrthoDB" id="1924069at2759"/>
<name>A0A0C3C9M1_HEBCY</name>
<evidence type="ECO:0000256" key="20">
    <source>
        <dbReference type="PROSITE-ProRule" id="PRU00409"/>
    </source>
</evidence>
<evidence type="ECO:0000256" key="10">
    <source>
        <dbReference type="ARBA" id="ARBA00022840"/>
    </source>
</evidence>
<dbReference type="Pfam" id="PF25596">
    <property type="entry name" value="CPSase_L_D1"/>
    <property type="match status" value="2"/>
</dbReference>
<feature type="domain" description="ATP-grasp" evidence="21">
    <location>
        <begin position="742"/>
        <end position="940"/>
    </location>
</feature>
<dbReference type="PRINTS" id="PR00098">
    <property type="entry name" value="CPSASE"/>
</dbReference>
<reference evidence="23 24" key="1">
    <citation type="submission" date="2014-04" db="EMBL/GenBank/DDBJ databases">
        <authorList>
            <consortium name="DOE Joint Genome Institute"/>
            <person name="Kuo A."/>
            <person name="Gay G."/>
            <person name="Dore J."/>
            <person name="Kohler A."/>
            <person name="Nagy L.G."/>
            <person name="Floudas D."/>
            <person name="Copeland A."/>
            <person name="Barry K.W."/>
            <person name="Cichocki N."/>
            <person name="Veneault-Fourrey C."/>
            <person name="LaButti K."/>
            <person name="Lindquist E.A."/>
            <person name="Lipzen A."/>
            <person name="Lundell T."/>
            <person name="Morin E."/>
            <person name="Murat C."/>
            <person name="Sun H."/>
            <person name="Tunlid A."/>
            <person name="Henrissat B."/>
            <person name="Grigoriev I.V."/>
            <person name="Hibbett D.S."/>
            <person name="Martin F."/>
            <person name="Nordberg H.P."/>
            <person name="Cantor M.N."/>
            <person name="Hua S.X."/>
        </authorList>
    </citation>
    <scope>NUCLEOTIDE SEQUENCE [LARGE SCALE GENOMIC DNA]</scope>
    <source>
        <strain evidence="24">h7</strain>
    </source>
</reference>
<dbReference type="InterPro" id="IPR011761">
    <property type="entry name" value="ATP-grasp"/>
</dbReference>
<comment type="catalytic activity">
    <reaction evidence="18">
        <text>hydrogencarbonate + L-glutamine + 2 ATP + H2O = carbamoyl phosphate + L-glutamate + 2 ADP + phosphate + 2 H(+)</text>
        <dbReference type="Rhea" id="RHEA:18633"/>
        <dbReference type="ChEBI" id="CHEBI:15377"/>
        <dbReference type="ChEBI" id="CHEBI:15378"/>
        <dbReference type="ChEBI" id="CHEBI:17544"/>
        <dbReference type="ChEBI" id="CHEBI:29985"/>
        <dbReference type="ChEBI" id="CHEBI:30616"/>
        <dbReference type="ChEBI" id="CHEBI:43474"/>
        <dbReference type="ChEBI" id="CHEBI:58228"/>
        <dbReference type="ChEBI" id="CHEBI:58359"/>
        <dbReference type="ChEBI" id="CHEBI:456216"/>
        <dbReference type="EC" id="6.3.5.5"/>
    </reaction>
</comment>
<evidence type="ECO:0000256" key="5">
    <source>
        <dbReference type="ARBA" id="ARBA00022598"/>
    </source>
</evidence>
<dbReference type="InterPro" id="IPR006275">
    <property type="entry name" value="CPSase_lsu"/>
</dbReference>
<dbReference type="InterPro" id="IPR005479">
    <property type="entry name" value="CPAse_ATP-bd"/>
</dbReference>
<accession>A0A0C3C9M1</accession>
<dbReference type="AlphaFoldDB" id="A0A0C3C9M1"/>
<evidence type="ECO:0000256" key="14">
    <source>
        <dbReference type="ARBA" id="ARBA00044249"/>
    </source>
</evidence>
<dbReference type="EC" id="6.3.4.16" evidence="13"/>
<dbReference type="PANTHER" id="PTHR11405">
    <property type="entry name" value="CARBAMOYLTRANSFERASE FAMILY MEMBER"/>
    <property type="match status" value="1"/>
</dbReference>
<dbReference type="PROSITE" id="PS00866">
    <property type="entry name" value="CPSASE_1"/>
    <property type="match status" value="2"/>
</dbReference>
<dbReference type="Gene3D" id="3.40.50.1380">
    <property type="entry name" value="Methylglyoxal synthase-like domain"/>
    <property type="match status" value="1"/>
</dbReference>
<evidence type="ECO:0000256" key="11">
    <source>
        <dbReference type="ARBA" id="ARBA00023211"/>
    </source>
</evidence>
<dbReference type="PROSITE" id="PS50975">
    <property type="entry name" value="ATP_GRASP"/>
    <property type="match status" value="2"/>
</dbReference>
<dbReference type="InterPro" id="IPR036897">
    <property type="entry name" value="CarbamoylP_synth_lsu_oligo_sf"/>
</dbReference>
<evidence type="ECO:0000259" key="21">
    <source>
        <dbReference type="PROSITE" id="PS50975"/>
    </source>
</evidence>
<comment type="subunit">
    <text evidence="12">Heterodimer composed of 2 chains; the small (or glutamine) chain promotes the hydrolysis of glutamine to ammonia, which is used by the large (or ammonia) chain to synthesize carbamoyl phosphate.</text>
</comment>
<dbReference type="Gene3D" id="3.40.50.20">
    <property type="match status" value="2"/>
</dbReference>
<dbReference type="Gene3D" id="1.10.1030.10">
    <property type="entry name" value="Carbamoyl-phosphate synthetase, large subunit oligomerisation domain"/>
    <property type="match status" value="1"/>
</dbReference>
<dbReference type="NCBIfam" id="TIGR01369">
    <property type="entry name" value="CPSaseII_lrg"/>
    <property type="match status" value="1"/>
</dbReference>
<dbReference type="SUPFAM" id="SSF56059">
    <property type="entry name" value="Glutathione synthetase ATP-binding domain-like"/>
    <property type="match status" value="2"/>
</dbReference>
<evidence type="ECO:0000256" key="19">
    <source>
        <dbReference type="ARBA" id="ARBA00074189"/>
    </source>
</evidence>
<proteinExistence type="inferred from homology"/>
<evidence type="ECO:0000256" key="3">
    <source>
        <dbReference type="ARBA" id="ARBA00012738"/>
    </source>
</evidence>
<dbReference type="FunFam" id="3.40.50.20:FF:000002">
    <property type="entry name" value="Carbamoyl-phosphate synthase large chain"/>
    <property type="match status" value="1"/>
</dbReference>
<dbReference type="GO" id="GO:0004087">
    <property type="term" value="F:carbamoyl-phosphate synthase (ammonia) activity"/>
    <property type="evidence" value="ECO:0007669"/>
    <property type="project" value="UniProtKB-EC"/>
</dbReference>
<evidence type="ECO:0000256" key="6">
    <source>
        <dbReference type="ARBA" id="ARBA00022605"/>
    </source>
</evidence>
<dbReference type="Gene3D" id="3.30.1490.20">
    <property type="entry name" value="ATP-grasp fold, A domain"/>
    <property type="match status" value="1"/>
</dbReference>
<dbReference type="InterPro" id="IPR005483">
    <property type="entry name" value="CPSase_dom"/>
</dbReference>
<dbReference type="FunFam" id="3.40.50.20:FF:000001">
    <property type="entry name" value="Carbamoyl-phosphate synthase large chain"/>
    <property type="match status" value="1"/>
</dbReference>
<evidence type="ECO:0000256" key="13">
    <source>
        <dbReference type="ARBA" id="ARBA00044063"/>
    </source>
</evidence>
<dbReference type="InterPro" id="IPR011607">
    <property type="entry name" value="MGS-like_dom"/>
</dbReference>
<dbReference type="SMART" id="SM01096">
    <property type="entry name" value="CPSase_L_D3"/>
    <property type="match status" value="1"/>
</dbReference>
<feature type="domain" description="ATP-grasp" evidence="21">
    <location>
        <begin position="204"/>
        <end position="396"/>
    </location>
</feature>
<evidence type="ECO:0000313" key="23">
    <source>
        <dbReference type="EMBL" id="KIM40276.1"/>
    </source>
</evidence>
<keyword evidence="24" id="KW-1185">Reference proteome</keyword>
<comment type="similarity">
    <text evidence="2">Belongs to the CarB family.</text>
</comment>
<comment type="catalytic activity">
    <reaction evidence="17">
        <text>hydrogencarbonate + NH4(+) + 2 ATP = carbamoyl phosphate + 2 ADP + phosphate + 2 H(+)</text>
        <dbReference type="Rhea" id="RHEA:18029"/>
        <dbReference type="ChEBI" id="CHEBI:15378"/>
        <dbReference type="ChEBI" id="CHEBI:17544"/>
        <dbReference type="ChEBI" id="CHEBI:28938"/>
        <dbReference type="ChEBI" id="CHEBI:30616"/>
        <dbReference type="ChEBI" id="CHEBI:43474"/>
        <dbReference type="ChEBI" id="CHEBI:58228"/>
        <dbReference type="ChEBI" id="CHEBI:456216"/>
        <dbReference type="EC" id="6.3.4.16"/>
    </reaction>
</comment>
<dbReference type="FunFam" id="3.30.470.20:FF:000026">
    <property type="entry name" value="Carbamoyl-phosphate synthase large chain"/>
    <property type="match status" value="1"/>
</dbReference>
<keyword evidence="7" id="KW-0479">Metal-binding</keyword>
<dbReference type="InterPro" id="IPR016185">
    <property type="entry name" value="PreATP-grasp_dom_sf"/>
</dbReference>
<dbReference type="GO" id="GO:0005737">
    <property type="term" value="C:cytoplasm"/>
    <property type="evidence" value="ECO:0007669"/>
    <property type="project" value="TreeGrafter"/>
</dbReference>
<dbReference type="PROSITE" id="PS00867">
    <property type="entry name" value="CPSASE_2"/>
    <property type="match status" value="2"/>
</dbReference>
<keyword evidence="9 20" id="KW-0547">Nucleotide-binding</keyword>
<evidence type="ECO:0000256" key="7">
    <source>
        <dbReference type="ARBA" id="ARBA00022723"/>
    </source>
</evidence>
<reference evidence="24" key="2">
    <citation type="submission" date="2015-01" db="EMBL/GenBank/DDBJ databases">
        <title>Evolutionary Origins and Diversification of the Mycorrhizal Mutualists.</title>
        <authorList>
            <consortium name="DOE Joint Genome Institute"/>
            <consortium name="Mycorrhizal Genomics Consortium"/>
            <person name="Kohler A."/>
            <person name="Kuo A."/>
            <person name="Nagy L.G."/>
            <person name="Floudas D."/>
            <person name="Copeland A."/>
            <person name="Barry K.W."/>
            <person name="Cichocki N."/>
            <person name="Veneault-Fourrey C."/>
            <person name="LaButti K."/>
            <person name="Lindquist E.A."/>
            <person name="Lipzen A."/>
            <person name="Lundell T."/>
            <person name="Morin E."/>
            <person name="Murat C."/>
            <person name="Riley R."/>
            <person name="Ohm R."/>
            <person name="Sun H."/>
            <person name="Tunlid A."/>
            <person name="Henrissat B."/>
            <person name="Grigoriev I.V."/>
            <person name="Hibbett D.S."/>
            <person name="Martin F."/>
        </authorList>
    </citation>
    <scope>NUCLEOTIDE SEQUENCE [LARGE SCALE GENOMIC DNA]</scope>
    <source>
        <strain evidence="24">h7</strain>
    </source>
</reference>
<keyword evidence="10 20" id="KW-0067">ATP-binding</keyword>
<dbReference type="InterPro" id="IPR005480">
    <property type="entry name" value="CPSase_lsu_oligo"/>
</dbReference>
<keyword evidence="8" id="KW-0677">Repeat</keyword>
<dbReference type="InterPro" id="IPR058047">
    <property type="entry name" value="CPSase_preATP-grasp"/>
</dbReference>
<feature type="domain" description="MGS-like" evidence="22">
    <location>
        <begin position="1008"/>
        <end position="1161"/>
    </location>
</feature>
<comment type="pathway">
    <text evidence="1">Amino-acid biosynthesis; L-arginine biosynthesis; carbamoyl phosphate from bicarbonate: step 1/1.</text>
</comment>
<keyword evidence="5" id="KW-0436">Ligase</keyword>
<dbReference type="SUPFAM" id="SSF52440">
    <property type="entry name" value="PreATP-grasp domain"/>
    <property type="match status" value="2"/>
</dbReference>
<dbReference type="GO" id="GO:0005524">
    <property type="term" value="F:ATP binding"/>
    <property type="evidence" value="ECO:0007669"/>
    <property type="project" value="UniProtKB-UniRule"/>
</dbReference>
<keyword evidence="4" id="KW-0055">Arginine biosynthesis</keyword>
<evidence type="ECO:0000256" key="17">
    <source>
        <dbReference type="ARBA" id="ARBA00047359"/>
    </source>
</evidence>
<dbReference type="GO" id="GO:0006526">
    <property type="term" value="P:L-arginine biosynthetic process"/>
    <property type="evidence" value="ECO:0007669"/>
    <property type="project" value="UniProtKB-KW"/>
</dbReference>
<protein>
    <recommendedName>
        <fullName evidence="19">Carbamoyl phosphate synthase arginine-specific large chain</fullName>
        <ecNumber evidence="13">6.3.4.16</ecNumber>
        <ecNumber evidence="3">6.3.5.5</ecNumber>
    </recommendedName>
    <alternativeName>
        <fullName evidence="15">Ammonium-dependent carbamoyl phosphate synthetase</fullName>
    </alternativeName>
    <alternativeName>
        <fullName evidence="14">Arginine-specific carbamoyl phosphate synthetase, ammonia chain</fullName>
    </alternativeName>
    <alternativeName>
        <fullName evidence="16">Glutamine-dependent carbamoyl phosphate synthetase</fullName>
    </alternativeName>
</protein>
<evidence type="ECO:0000256" key="1">
    <source>
        <dbReference type="ARBA" id="ARBA00005077"/>
    </source>
</evidence>
<dbReference type="Pfam" id="PF02787">
    <property type="entry name" value="CPSase_L_D3"/>
    <property type="match status" value="1"/>
</dbReference>
<dbReference type="GO" id="GO:0046872">
    <property type="term" value="F:metal ion binding"/>
    <property type="evidence" value="ECO:0007669"/>
    <property type="project" value="UniProtKB-KW"/>
</dbReference>